<dbReference type="Proteomes" id="UP001204486">
    <property type="component" value="Unassembled WGS sequence"/>
</dbReference>
<dbReference type="AlphaFoldDB" id="A0A3R6AMT6"/>
<reference evidence="3" key="2">
    <citation type="submission" date="2022-07" db="EMBL/GenBank/DDBJ databases">
        <title>Prevotella copri.</title>
        <authorList>
            <person name="Yang C."/>
        </authorList>
    </citation>
    <scope>NUCLEOTIDE SEQUENCE</scope>
    <source>
        <strain evidence="3">HF1476</strain>
    </source>
</reference>
<accession>A0A3R6AMT6</accession>
<dbReference type="Pfam" id="PF00534">
    <property type="entry name" value="Glycos_transf_1"/>
    <property type="match status" value="1"/>
</dbReference>
<name>A0A3R6AMT6_9BACT</name>
<reference evidence="4 5" key="1">
    <citation type="submission" date="2018-08" db="EMBL/GenBank/DDBJ databases">
        <title>A genome reference for cultivated species of the human gut microbiota.</title>
        <authorList>
            <person name="Zou Y."/>
            <person name="Xue W."/>
            <person name="Luo G."/>
        </authorList>
    </citation>
    <scope>NUCLEOTIDE SEQUENCE [LARGE SCALE GENOMIC DNA]</scope>
    <source>
        <strain evidence="4 5">AF24-12</strain>
    </source>
</reference>
<dbReference type="SUPFAM" id="SSF53756">
    <property type="entry name" value="UDP-Glycosyltransferase/glycogen phosphorylase"/>
    <property type="match status" value="1"/>
</dbReference>
<dbReference type="EMBL" id="JANDWN010000028">
    <property type="protein sequence ID" value="MCP9600403.1"/>
    <property type="molecule type" value="Genomic_DNA"/>
</dbReference>
<dbReference type="RefSeq" id="WP_118085791.1">
    <property type="nucleotide sequence ID" value="NZ_JANDWK010000026.1"/>
</dbReference>
<dbReference type="EMBL" id="QRVA01000012">
    <property type="protein sequence ID" value="RGS16472.1"/>
    <property type="molecule type" value="Genomic_DNA"/>
</dbReference>
<evidence type="ECO:0000259" key="2">
    <source>
        <dbReference type="Pfam" id="PF13477"/>
    </source>
</evidence>
<sequence length="370" mass="42221">MTRKKIIFSDNTLWGLINFRGKVIKHYVSKGYKVIVIAPQNEVSELQTEIPDYVTYIPVNMDRNKTNPIADIKYFIKIYNIYKKEKPDYVFHYTIKPNIYGSIAARLNHIKSASMMAGLGYAFKNNNLISFIGRTLYKIGLSCTNSLFLLNKDNMNEIIRRKLCDKKKIILLKGGEGLNLNDFPYMNNESDIITFLFIGRVLYEKGYNEFIECAKEIREEHPNVSFEILGTIDPNYPNSVSKEKIEEDESKGYIKYIGFTKDILSILKRKGIVVMLPSYYGEGLNRSLMEACATGKPIITTTNPGCIETVENGINGYLVAPKNKDALVKAAKRYLKLSNGEKNAMSKASRKIAENKFDINNVILEYDKLV</sequence>
<dbReference type="InterPro" id="IPR028098">
    <property type="entry name" value="Glyco_trans_4-like_N"/>
</dbReference>
<gene>
    <name evidence="4" type="ORF">DWY11_06495</name>
    <name evidence="3" type="ORF">NNC55_10615</name>
</gene>
<dbReference type="Pfam" id="PF13477">
    <property type="entry name" value="Glyco_trans_4_2"/>
    <property type="match status" value="1"/>
</dbReference>
<dbReference type="CDD" id="cd03808">
    <property type="entry name" value="GT4_CapM-like"/>
    <property type="match status" value="1"/>
</dbReference>
<organism evidence="4 5">
    <name type="scientific">Segatella copri</name>
    <dbReference type="NCBI Taxonomy" id="165179"/>
    <lineage>
        <taxon>Bacteria</taxon>
        <taxon>Pseudomonadati</taxon>
        <taxon>Bacteroidota</taxon>
        <taxon>Bacteroidia</taxon>
        <taxon>Bacteroidales</taxon>
        <taxon>Prevotellaceae</taxon>
        <taxon>Segatella</taxon>
    </lineage>
</organism>
<dbReference type="Gene3D" id="3.40.50.2000">
    <property type="entry name" value="Glycogen Phosphorylase B"/>
    <property type="match status" value="2"/>
</dbReference>
<dbReference type="PANTHER" id="PTHR12526">
    <property type="entry name" value="GLYCOSYLTRANSFERASE"/>
    <property type="match status" value="1"/>
</dbReference>
<dbReference type="PANTHER" id="PTHR12526:SF638">
    <property type="entry name" value="SPORE COAT PROTEIN SA"/>
    <property type="match status" value="1"/>
</dbReference>
<feature type="domain" description="Glycosyltransferase subfamily 4-like N-terminal" evidence="2">
    <location>
        <begin position="24"/>
        <end position="145"/>
    </location>
</feature>
<keyword evidence="4" id="KW-0808">Transferase</keyword>
<evidence type="ECO:0000313" key="5">
    <source>
        <dbReference type="Proteomes" id="UP000283872"/>
    </source>
</evidence>
<evidence type="ECO:0000313" key="4">
    <source>
        <dbReference type="EMBL" id="RGS16472.1"/>
    </source>
</evidence>
<evidence type="ECO:0000259" key="1">
    <source>
        <dbReference type="Pfam" id="PF00534"/>
    </source>
</evidence>
<feature type="domain" description="Glycosyl transferase family 1" evidence="1">
    <location>
        <begin position="193"/>
        <end position="351"/>
    </location>
</feature>
<dbReference type="InterPro" id="IPR001296">
    <property type="entry name" value="Glyco_trans_1"/>
</dbReference>
<dbReference type="GO" id="GO:0016757">
    <property type="term" value="F:glycosyltransferase activity"/>
    <property type="evidence" value="ECO:0007669"/>
    <property type="project" value="InterPro"/>
</dbReference>
<dbReference type="Proteomes" id="UP000283872">
    <property type="component" value="Unassembled WGS sequence"/>
</dbReference>
<evidence type="ECO:0000313" key="3">
    <source>
        <dbReference type="EMBL" id="MCP9600403.1"/>
    </source>
</evidence>
<proteinExistence type="predicted"/>
<protein>
    <submittedName>
        <fullName evidence="4">Glycosyltransferase family 1 protein</fullName>
    </submittedName>
    <submittedName>
        <fullName evidence="3">Glycosyltransferase family 4 protein</fullName>
    </submittedName>
</protein>
<comment type="caution">
    <text evidence="4">The sequence shown here is derived from an EMBL/GenBank/DDBJ whole genome shotgun (WGS) entry which is preliminary data.</text>
</comment>